<evidence type="ECO:0000256" key="6">
    <source>
        <dbReference type="PROSITE-ProRule" id="PRU10141"/>
    </source>
</evidence>
<dbReference type="PANTHER" id="PTHR24342">
    <property type="entry name" value="SERINE/THREONINE-PROTEIN KINASE 17"/>
    <property type="match status" value="1"/>
</dbReference>
<evidence type="ECO:0000256" key="7">
    <source>
        <dbReference type="SAM" id="Coils"/>
    </source>
</evidence>
<keyword evidence="7" id="KW-0175">Coiled coil</keyword>
<dbReference type="PROSITE" id="PS00107">
    <property type="entry name" value="PROTEIN_KINASE_ATP"/>
    <property type="match status" value="1"/>
</dbReference>
<feature type="coiled-coil region" evidence="7">
    <location>
        <begin position="344"/>
        <end position="417"/>
    </location>
</feature>
<dbReference type="RefSeq" id="XP_023380042.1">
    <property type="nucleotide sequence ID" value="XM_023524274.1"/>
</dbReference>
<evidence type="ECO:0000256" key="1">
    <source>
        <dbReference type="ARBA" id="ARBA00022527"/>
    </source>
</evidence>
<gene>
    <name evidence="10" type="primary">DAPK3</name>
</gene>
<organism evidence="9 10">
    <name type="scientific">Pteropus vampyrus</name>
    <name type="common">Large flying fox</name>
    <dbReference type="NCBI Taxonomy" id="132908"/>
    <lineage>
        <taxon>Eukaryota</taxon>
        <taxon>Metazoa</taxon>
        <taxon>Chordata</taxon>
        <taxon>Craniata</taxon>
        <taxon>Vertebrata</taxon>
        <taxon>Euteleostomi</taxon>
        <taxon>Mammalia</taxon>
        <taxon>Eutheria</taxon>
        <taxon>Laurasiatheria</taxon>
        <taxon>Chiroptera</taxon>
        <taxon>Yinpterochiroptera</taxon>
        <taxon>Pteropodoidea</taxon>
        <taxon>Pteropodidae</taxon>
        <taxon>Pteropodinae</taxon>
        <taxon>Pteropus</taxon>
    </lineage>
</organism>
<evidence type="ECO:0000256" key="4">
    <source>
        <dbReference type="ARBA" id="ARBA00022777"/>
    </source>
</evidence>
<dbReference type="GO" id="GO:0004674">
    <property type="term" value="F:protein serine/threonine kinase activity"/>
    <property type="evidence" value="ECO:0007669"/>
    <property type="project" value="UniProtKB-KW"/>
</dbReference>
<name>A0A6P6BY52_PTEVA</name>
<dbReference type="OrthoDB" id="74764at2759"/>
<protein>
    <submittedName>
        <fullName evidence="10">Death-associated protein kinase 3</fullName>
    </submittedName>
</protein>
<accession>A0A6P6BY52</accession>
<evidence type="ECO:0000259" key="8">
    <source>
        <dbReference type="PROSITE" id="PS50011"/>
    </source>
</evidence>
<dbReference type="InterPro" id="IPR017441">
    <property type="entry name" value="Protein_kinase_ATP_BS"/>
</dbReference>
<dbReference type="Gene3D" id="1.10.510.10">
    <property type="entry name" value="Transferase(Phosphotransferase) domain 1"/>
    <property type="match status" value="1"/>
</dbReference>
<evidence type="ECO:0000256" key="5">
    <source>
        <dbReference type="ARBA" id="ARBA00022840"/>
    </source>
</evidence>
<keyword evidence="9" id="KW-1185">Reference proteome</keyword>
<dbReference type="Pfam" id="PF00069">
    <property type="entry name" value="Pkinase"/>
    <property type="match status" value="1"/>
</dbReference>
<dbReference type="GO" id="GO:0005524">
    <property type="term" value="F:ATP binding"/>
    <property type="evidence" value="ECO:0007669"/>
    <property type="project" value="UniProtKB-UniRule"/>
</dbReference>
<dbReference type="SMART" id="SM00220">
    <property type="entry name" value="S_TKc"/>
    <property type="match status" value="1"/>
</dbReference>
<feature type="domain" description="Protein kinase" evidence="8">
    <location>
        <begin position="1"/>
        <end position="127"/>
    </location>
</feature>
<evidence type="ECO:0000256" key="2">
    <source>
        <dbReference type="ARBA" id="ARBA00022679"/>
    </source>
</evidence>
<keyword evidence="5 6" id="KW-0067">ATP-binding</keyword>
<feature type="binding site" evidence="6">
    <location>
        <position position="46"/>
    </location>
    <ligand>
        <name>ATP</name>
        <dbReference type="ChEBI" id="CHEBI:30616"/>
    </ligand>
</feature>
<dbReference type="AlphaFoldDB" id="A0A6P6BY52"/>
<sequence>MSTFRQEAVEDYYEMGEELGSGQFAIVRKCRQKGTGKEYAAKFIKKRRLSSRRSIGVITYILLSGASPFLGETKQETLTNISAVNYDFDEEYFGNTSELAKDFIRRLLVKDPKRRMTIAQSLEHSWIKAIRRRNVRREDSGRKPERRRLKTARLKEYTIKSHSSMPPNNTYINFERFSKVLEEVAAAEEGLRGLEHSRRLFHEDIEALTAIYEEKEDGAGGTRVTNRGWGCSSRRRMTIAQSLEHSWIKAIRRRNVRREDSGRKPERRRLKTARLKEYTIKSHSSMPPNNTYINFERFSKVLEEVAAAEEGLRGLEHSRRLFHEDIEALTAIYEEKEAWYREENESIGQDLRRLRQELHKTEALQRQAQEEAKGALLGASGLKRRFSRLENRYEALAKQVASEMRFVQDLVRAMEQEKLQGGECGLR</sequence>
<keyword evidence="2" id="KW-0808">Transferase</keyword>
<keyword evidence="4 10" id="KW-0418">Kinase</keyword>
<dbReference type="GO" id="GO:0043065">
    <property type="term" value="P:positive regulation of apoptotic process"/>
    <property type="evidence" value="ECO:0007669"/>
    <property type="project" value="TreeGrafter"/>
</dbReference>
<evidence type="ECO:0000313" key="9">
    <source>
        <dbReference type="Proteomes" id="UP000515202"/>
    </source>
</evidence>
<keyword evidence="3 6" id="KW-0547">Nucleotide-binding</keyword>
<evidence type="ECO:0000313" key="10">
    <source>
        <dbReference type="RefSeq" id="XP_023380042.1"/>
    </source>
</evidence>
<dbReference type="InterPro" id="IPR011009">
    <property type="entry name" value="Kinase-like_dom_sf"/>
</dbReference>
<dbReference type="PROSITE" id="PS50011">
    <property type="entry name" value="PROTEIN_KINASE_DOM"/>
    <property type="match status" value="1"/>
</dbReference>
<dbReference type="GO" id="GO:0005737">
    <property type="term" value="C:cytoplasm"/>
    <property type="evidence" value="ECO:0007669"/>
    <property type="project" value="TreeGrafter"/>
</dbReference>
<dbReference type="GO" id="GO:0005634">
    <property type="term" value="C:nucleus"/>
    <property type="evidence" value="ECO:0007669"/>
    <property type="project" value="TreeGrafter"/>
</dbReference>
<dbReference type="CTD" id="1613"/>
<dbReference type="GeneID" id="105306742"/>
<dbReference type="Gene3D" id="3.30.200.20">
    <property type="entry name" value="Phosphorylase Kinase, domain 1"/>
    <property type="match status" value="1"/>
</dbReference>
<evidence type="ECO:0000256" key="3">
    <source>
        <dbReference type="ARBA" id="ARBA00022741"/>
    </source>
</evidence>
<dbReference type="Proteomes" id="UP000515202">
    <property type="component" value="Unplaced"/>
</dbReference>
<dbReference type="PANTHER" id="PTHR24342:SF18">
    <property type="entry name" value="DEATH-ASSOCIATED PROTEIN KINASE 3"/>
    <property type="match status" value="1"/>
</dbReference>
<keyword evidence="1" id="KW-0723">Serine/threonine-protein kinase</keyword>
<reference evidence="10" key="1">
    <citation type="submission" date="2025-08" db="UniProtKB">
        <authorList>
            <consortium name="RefSeq"/>
        </authorList>
    </citation>
    <scope>IDENTIFICATION</scope>
    <source>
        <tissue evidence="10">Kidney</tissue>
    </source>
</reference>
<dbReference type="SUPFAM" id="SSF56112">
    <property type="entry name" value="Protein kinase-like (PK-like)"/>
    <property type="match status" value="2"/>
</dbReference>
<dbReference type="GO" id="GO:0035556">
    <property type="term" value="P:intracellular signal transduction"/>
    <property type="evidence" value="ECO:0007669"/>
    <property type="project" value="TreeGrafter"/>
</dbReference>
<dbReference type="InterPro" id="IPR000719">
    <property type="entry name" value="Prot_kinase_dom"/>
</dbReference>
<dbReference type="KEGG" id="pvp:105306742"/>
<proteinExistence type="predicted"/>